<evidence type="ECO:0000313" key="3">
    <source>
        <dbReference type="Proteomes" id="UP000018201"/>
    </source>
</evidence>
<dbReference type="EMBL" id="HG693494">
    <property type="protein sequence ID" value="CDI85187.1"/>
    <property type="molecule type" value="Genomic_DNA"/>
</dbReference>
<dbReference type="Proteomes" id="UP000018201">
    <property type="component" value="Unassembled WGS sequence"/>
</dbReference>
<feature type="compositionally biased region" description="Basic and acidic residues" evidence="1">
    <location>
        <begin position="567"/>
        <end position="576"/>
    </location>
</feature>
<gene>
    <name evidence="2" type="ORF">EPH_0014600</name>
</gene>
<feature type="compositionally biased region" description="Acidic residues" evidence="1">
    <location>
        <begin position="499"/>
        <end position="512"/>
    </location>
</feature>
<feature type="compositionally biased region" description="Polar residues" evidence="1">
    <location>
        <begin position="478"/>
        <end position="493"/>
    </location>
</feature>
<reference evidence="2" key="1">
    <citation type="submission" date="2013-10" db="EMBL/GenBank/DDBJ databases">
        <title>Genomic analysis of the causative agents of coccidiosis in chickens.</title>
        <authorList>
            <person name="Reid A.J."/>
            <person name="Blake D."/>
            <person name="Billington K."/>
            <person name="Browne H."/>
            <person name="Dunn M."/>
            <person name="Hung S."/>
            <person name="Kawahara F."/>
            <person name="Miranda-Saavedra D."/>
            <person name="Mourier T."/>
            <person name="Nagra H."/>
            <person name="Otto T.D."/>
            <person name="Rawlings N."/>
            <person name="Sanchez A."/>
            <person name="Sanders M."/>
            <person name="Subramaniam C."/>
            <person name="Tay Y."/>
            <person name="Dear P."/>
            <person name="Doerig C."/>
            <person name="Gruber A."/>
            <person name="Parkinson J."/>
            <person name="Shirley M."/>
            <person name="Wan K.L."/>
            <person name="Berriman M."/>
            <person name="Tomley F."/>
            <person name="Pain A."/>
        </authorList>
    </citation>
    <scope>NUCLEOTIDE SEQUENCE [LARGE SCALE GENOMIC DNA]</scope>
    <source>
        <strain evidence="2">Houghton</strain>
    </source>
</reference>
<feature type="compositionally biased region" description="Basic and acidic residues" evidence="1">
    <location>
        <begin position="637"/>
        <end position="647"/>
    </location>
</feature>
<name>U6H007_9EIME</name>
<evidence type="ECO:0000313" key="2">
    <source>
        <dbReference type="EMBL" id="CDI85187.1"/>
    </source>
</evidence>
<feature type="region of interest" description="Disordered" evidence="1">
    <location>
        <begin position="106"/>
        <end position="218"/>
    </location>
</feature>
<proteinExistence type="predicted"/>
<feature type="compositionally biased region" description="Low complexity" evidence="1">
    <location>
        <begin position="433"/>
        <end position="471"/>
    </location>
</feature>
<feature type="region of interest" description="Disordered" evidence="1">
    <location>
        <begin position="637"/>
        <end position="666"/>
    </location>
</feature>
<feature type="compositionally biased region" description="Low complexity" evidence="1">
    <location>
        <begin position="121"/>
        <end position="144"/>
    </location>
</feature>
<evidence type="ECO:0000256" key="1">
    <source>
        <dbReference type="SAM" id="MobiDB-lite"/>
    </source>
</evidence>
<reference evidence="2" key="2">
    <citation type="submission" date="2013-10" db="EMBL/GenBank/DDBJ databases">
        <authorList>
            <person name="Aslett M."/>
        </authorList>
    </citation>
    <scope>NUCLEOTIDE SEQUENCE [LARGE SCALE GENOMIC DNA]</scope>
    <source>
        <strain evidence="2">Houghton</strain>
    </source>
</reference>
<dbReference type="VEuPathDB" id="ToxoDB:EPH_0014600"/>
<feature type="region of interest" description="Disordered" evidence="1">
    <location>
        <begin position="246"/>
        <end position="305"/>
    </location>
</feature>
<sequence length="885" mass="95555">MDMNTGGLVRPRVLGLEETGTMKTGGYQTTAGAGNKRKQDNLDGVPAACSDMVEGRSQKDIVGMRTQDRGWGRTFDWDLLFKSLKVKLCWEEWEKLKWLRWEDQTKDTNKQTHKQNKLAKNTNTCSSSNGNTNSSSNNNNNSSSRQQPPSLFSLLEEDVSEVQGEGERNMDSEGEEQRRNEEDRNNAHANDRQGIEQENNETEKARQTSNQQDERRPWEADGLRSCIRFVTSVSPQQLLQMPACTQVDISSPPPKKNQHSLTTAKAEGETNDGVPAATDEQKDKRKARTCTSVPAGEGGSSASTPASASAAAAAAAAAATAAAATAATAGGGDGGGGVCNDREHIATVEFQRMWPVFVRIGEESRLPVNGDEEGVVLFLGCLLEVFHMRVNTQKEFSLCLRGIAEAAKADNNSSQVMQPQDLHTHAENKKNDNGGSSNNSSNSSNIYSSSQLADKAAPTASPSLLPPAQSARGREAENNTSDAPNNTMQTSARLHSDGDDNNDAEKQEEEAYEDSRVLPKILFEPAPKRAQLVFSASSSLGAAETNLRRTSGGLEAECLTKEREAEGECVDNDSKAKASHSPTAAPVYLAPEDSSYVDGGQLTRRKPAGNAKEKESSGQGAAEAVLQLQGRDGFQEMKGESRVDKSKANSPCLKVERSSASNTAGGESGYRLLHVSVPSYDRKGVQNTASIQMPQTMQTNTTSPCSTSLGGKAFANAREAQSGNNLQGWGYGVQAWTGQESGPQAEYKLYLKRRLEAVIRGVWSWRSESVSDFSQYHDEPFSASVARNAIRDGFTPYVLMHYASTTGAEERLKPLDMSVGGRRNIPFSGFSQELIDSLCSGIGHGMMYYSVVPGSVFPIHCEQGGLGAFNIVIGALMSYTESLCL</sequence>
<accession>U6H007</accession>
<feature type="region of interest" description="Disordered" evidence="1">
    <location>
        <begin position="425"/>
        <end position="514"/>
    </location>
</feature>
<feature type="region of interest" description="Disordered" evidence="1">
    <location>
        <begin position="567"/>
        <end position="621"/>
    </location>
</feature>
<feature type="compositionally biased region" description="Basic and acidic residues" evidence="1">
    <location>
        <begin position="165"/>
        <end position="218"/>
    </location>
</feature>
<protein>
    <submittedName>
        <fullName evidence="2">Uncharacterized protein</fullName>
    </submittedName>
</protein>
<keyword evidence="3" id="KW-1185">Reference proteome</keyword>
<feature type="region of interest" description="Disordered" evidence="1">
    <location>
        <begin position="20"/>
        <end position="42"/>
    </location>
</feature>
<organism evidence="2 3">
    <name type="scientific">Eimeria praecox</name>
    <dbReference type="NCBI Taxonomy" id="51316"/>
    <lineage>
        <taxon>Eukaryota</taxon>
        <taxon>Sar</taxon>
        <taxon>Alveolata</taxon>
        <taxon>Apicomplexa</taxon>
        <taxon>Conoidasida</taxon>
        <taxon>Coccidia</taxon>
        <taxon>Eucoccidiorida</taxon>
        <taxon>Eimeriorina</taxon>
        <taxon>Eimeriidae</taxon>
        <taxon>Eimeria</taxon>
    </lineage>
</organism>
<dbReference type="AlphaFoldDB" id="U6H007"/>
<dbReference type="OrthoDB" id="348438at2759"/>